<evidence type="ECO:0000313" key="5">
    <source>
        <dbReference type="EMBL" id="MBL7626419.1"/>
    </source>
</evidence>
<accession>A0A937RCK9</accession>
<organism evidence="5 6">
    <name type="scientific">Frankia nepalensis</name>
    <dbReference type="NCBI Taxonomy" id="1836974"/>
    <lineage>
        <taxon>Bacteria</taxon>
        <taxon>Bacillati</taxon>
        <taxon>Actinomycetota</taxon>
        <taxon>Actinomycetes</taxon>
        <taxon>Frankiales</taxon>
        <taxon>Frankiaceae</taxon>
        <taxon>Frankia</taxon>
    </lineage>
</organism>
<dbReference type="Proteomes" id="UP000604475">
    <property type="component" value="Unassembled WGS sequence"/>
</dbReference>
<evidence type="ECO:0000256" key="1">
    <source>
        <dbReference type="ARBA" id="ARBA00022722"/>
    </source>
</evidence>
<protein>
    <submittedName>
        <fullName evidence="5">3'-5' exonuclease</fullName>
    </submittedName>
</protein>
<dbReference type="InterPro" id="IPR013520">
    <property type="entry name" value="Ribonucl_H"/>
</dbReference>
<dbReference type="Gene3D" id="3.30.420.10">
    <property type="entry name" value="Ribonuclease H-like superfamily/Ribonuclease H"/>
    <property type="match status" value="1"/>
</dbReference>
<proteinExistence type="predicted"/>
<evidence type="ECO:0000313" key="6">
    <source>
        <dbReference type="Proteomes" id="UP000604475"/>
    </source>
</evidence>
<keyword evidence="6" id="KW-1185">Reference proteome</keyword>
<dbReference type="CDD" id="cd06127">
    <property type="entry name" value="DEDDh"/>
    <property type="match status" value="1"/>
</dbReference>
<evidence type="ECO:0000256" key="2">
    <source>
        <dbReference type="ARBA" id="ARBA00022801"/>
    </source>
</evidence>
<dbReference type="PANTHER" id="PTHR30231">
    <property type="entry name" value="DNA POLYMERASE III SUBUNIT EPSILON"/>
    <property type="match status" value="1"/>
</dbReference>
<gene>
    <name evidence="5" type="ORF">I7412_04370</name>
</gene>
<dbReference type="InterPro" id="IPR012337">
    <property type="entry name" value="RNaseH-like_sf"/>
</dbReference>
<dbReference type="GO" id="GO:0005829">
    <property type="term" value="C:cytosol"/>
    <property type="evidence" value="ECO:0007669"/>
    <property type="project" value="TreeGrafter"/>
</dbReference>
<dbReference type="Pfam" id="PF00929">
    <property type="entry name" value="RNase_T"/>
    <property type="match status" value="1"/>
</dbReference>
<sequence length="209" mass="22677">MTVQPWQQAPLVALDLEGTGAQDREQEAILEVAVVPLHDGHPDLPCAFATLVNPGRGVPRRPWISPGINDQTLSTAPPFDRIATDLAERIDSRWIVGHNVGVDWRLLRRYLPDVRPAGLLDTLALARAVGLDSGRALTALVDQAGLDGALHVALPTGQPHRALWDATAAAFLLTWLVGRYWPKRDPTLNDLRAIAGIDLAPPAEQPSLF</sequence>
<dbReference type="GO" id="GO:0008408">
    <property type="term" value="F:3'-5' exonuclease activity"/>
    <property type="evidence" value="ECO:0007669"/>
    <property type="project" value="TreeGrafter"/>
</dbReference>
<dbReference type="EMBL" id="JAEACQ010000133">
    <property type="protein sequence ID" value="MBL7626419.1"/>
    <property type="molecule type" value="Genomic_DNA"/>
</dbReference>
<keyword evidence="3 5" id="KW-0269">Exonuclease</keyword>
<dbReference type="InterPro" id="IPR036397">
    <property type="entry name" value="RNaseH_sf"/>
</dbReference>
<dbReference type="RefSeq" id="WP_203005703.1">
    <property type="nucleotide sequence ID" value="NZ_JADWYU010000263.1"/>
</dbReference>
<evidence type="ECO:0000259" key="4">
    <source>
        <dbReference type="SMART" id="SM00479"/>
    </source>
</evidence>
<dbReference type="AlphaFoldDB" id="A0A937RCK9"/>
<dbReference type="SMART" id="SM00479">
    <property type="entry name" value="EXOIII"/>
    <property type="match status" value="1"/>
</dbReference>
<comment type="caution">
    <text evidence="5">The sequence shown here is derived from an EMBL/GenBank/DDBJ whole genome shotgun (WGS) entry which is preliminary data.</text>
</comment>
<dbReference type="PANTHER" id="PTHR30231:SF4">
    <property type="entry name" value="PROTEIN NEN2"/>
    <property type="match status" value="1"/>
</dbReference>
<feature type="domain" description="Exonuclease" evidence="4">
    <location>
        <begin position="10"/>
        <end position="182"/>
    </location>
</feature>
<dbReference type="SUPFAM" id="SSF53098">
    <property type="entry name" value="Ribonuclease H-like"/>
    <property type="match status" value="1"/>
</dbReference>
<reference evidence="5" key="1">
    <citation type="submission" date="2020-12" db="EMBL/GenBank/DDBJ databases">
        <title>Genomic characterization of non-nitrogen-fixing Frankia strains.</title>
        <authorList>
            <person name="Carlos-Shanley C."/>
            <person name="Guerra T."/>
            <person name="Hahn D."/>
        </authorList>
    </citation>
    <scope>NUCLEOTIDE SEQUENCE</scope>
    <source>
        <strain evidence="5">CN6</strain>
    </source>
</reference>
<name>A0A937RCK9_9ACTN</name>
<dbReference type="GO" id="GO:0003676">
    <property type="term" value="F:nucleic acid binding"/>
    <property type="evidence" value="ECO:0007669"/>
    <property type="project" value="InterPro"/>
</dbReference>
<evidence type="ECO:0000256" key="3">
    <source>
        <dbReference type="ARBA" id="ARBA00022839"/>
    </source>
</evidence>
<keyword evidence="2" id="KW-0378">Hydrolase</keyword>
<keyword evidence="1" id="KW-0540">Nuclease</keyword>